<dbReference type="SUPFAM" id="SSF46689">
    <property type="entry name" value="Homeodomain-like"/>
    <property type="match status" value="1"/>
</dbReference>
<dbReference type="InterPro" id="IPR003593">
    <property type="entry name" value="AAA+_ATPase"/>
</dbReference>
<protein>
    <submittedName>
        <fullName evidence="8">Sigma-54 dependent transcriptional regulator</fullName>
    </submittedName>
</protein>
<dbReference type="InterPro" id="IPR011006">
    <property type="entry name" value="CheY-like_superfamily"/>
</dbReference>
<dbReference type="PANTHER" id="PTHR32071">
    <property type="entry name" value="TRANSCRIPTIONAL REGULATORY PROTEIN"/>
    <property type="match status" value="1"/>
</dbReference>
<dbReference type="Gene3D" id="1.10.8.60">
    <property type="match status" value="1"/>
</dbReference>
<dbReference type="Pfam" id="PF25601">
    <property type="entry name" value="AAA_lid_14"/>
    <property type="match status" value="1"/>
</dbReference>
<dbReference type="PROSITE" id="PS00676">
    <property type="entry name" value="SIGMA54_INTERACT_2"/>
    <property type="match status" value="1"/>
</dbReference>
<gene>
    <name evidence="8" type="ORF">MM213_03240</name>
</gene>
<dbReference type="PROSITE" id="PS00675">
    <property type="entry name" value="SIGMA54_INTERACT_1"/>
    <property type="match status" value="1"/>
</dbReference>
<dbReference type="InterPro" id="IPR002197">
    <property type="entry name" value="HTH_Fis"/>
</dbReference>
<dbReference type="InterPro" id="IPR025662">
    <property type="entry name" value="Sigma_54_int_dom_ATP-bd_1"/>
</dbReference>
<dbReference type="PROSITE" id="PS50045">
    <property type="entry name" value="SIGMA54_INTERACT_4"/>
    <property type="match status" value="1"/>
</dbReference>
<dbReference type="Pfam" id="PF02954">
    <property type="entry name" value="HTH_8"/>
    <property type="match status" value="1"/>
</dbReference>
<evidence type="ECO:0000256" key="4">
    <source>
        <dbReference type="ARBA" id="ARBA00023163"/>
    </source>
</evidence>
<dbReference type="PANTHER" id="PTHR32071:SF81">
    <property type="entry name" value="PROPIONATE CATABOLISM OPERON REGULATORY PROTEIN"/>
    <property type="match status" value="1"/>
</dbReference>
<dbReference type="InterPro" id="IPR001789">
    <property type="entry name" value="Sig_transdc_resp-reg_receiver"/>
</dbReference>
<dbReference type="InterPro" id="IPR009057">
    <property type="entry name" value="Homeodomain-like_sf"/>
</dbReference>
<comment type="caution">
    <text evidence="8">The sequence shown here is derived from an EMBL/GenBank/DDBJ whole genome shotgun (WGS) entry which is preliminary data.</text>
</comment>
<dbReference type="EMBL" id="JAKZGO010000002">
    <property type="protein sequence ID" value="MCH7412486.1"/>
    <property type="molecule type" value="Genomic_DNA"/>
</dbReference>
<dbReference type="RefSeq" id="WP_241410068.1">
    <property type="nucleotide sequence ID" value="NZ_JAKZGO010000002.1"/>
</dbReference>
<feature type="modified residue" description="4-aspartylphosphate" evidence="5">
    <location>
        <position position="52"/>
    </location>
</feature>
<evidence type="ECO:0000259" key="7">
    <source>
        <dbReference type="PROSITE" id="PS50110"/>
    </source>
</evidence>
<evidence type="ECO:0000259" key="6">
    <source>
        <dbReference type="PROSITE" id="PS50045"/>
    </source>
</evidence>
<name>A0ABS9V7U0_9BACT</name>
<evidence type="ECO:0000313" key="9">
    <source>
        <dbReference type="Proteomes" id="UP001165430"/>
    </source>
</evidence>
<dbReference type="Gene3D" id="1.10.10.60">
    <property type="entry name" value="Homeodomain-like"/>
    <property type="match status" value="1"/>
</dbReference>
<evidence type="ECO:0000313" key="8">
    <source>
        <dbReference type="EMBL" id="MCH7412486.1"/>
    </source>
</evidence>
<dbReference type="Gene3D" id="3.40.50.2300">
    <property type="match status" value="1"/>
</dbReference>
<dbReference type="CDD" id="cd00009">
    <property type="entry name" value="AAA"/>
    <property type="match status" value="1"/>
</dbReference>
<keyword evidence="2" id="KW-0067">ATP-binding</keyword>
<dbReference type="SMART" id="SM00448">
    <property type="entry name" value="REC"/>
    <property type="match status" value="1"/>
</dbReference>
<dbReference type="InterPro" id="IPR027417">
    <property type="entry name" value="P-loop_NTPase"/>
</dbReference>
<evidence type="ECO:0000256" key="5">
    <source>
        <dbReference type="PROSITE-ProRule" id="PRU00169"/>
    </source>
</evidence>
<proteinExistence type="predicted"/>
<organism evidence="8 9">
    <name type="scientific">Belliella alkalica</name>
    <dbReference type="NCBI Taxonomy" id="1730871"/>
    <lineage>
        <taxon>Bacteria</taxon>
        <taxon>Pseudomonadati</taxon>
        <taxon>Bacteroidota</taxon>
        <taxon>Cytophagia</taxon>
        <taxon>Cytophagales</taxon>
        <taxon>Cyclobacteriaceae</taxon>
        <taxon>Belliella</taxon>
    </lineage>
</organism>
<dbReference type="SUPFAM" id="SSF52172">
    <property type="entry name" value="CheY-like"/>
    <property type="match status" value="1"/>
</dbReference>
<dbReference type="PROSITE" id="PS50110">
    <property type="entry name" value="RESPONSE_REGULATORY"/>
    <property type="match status" value="1"/>
</dbReference>
<dbReference type="SMART" id="SM00382">
    <property type="entry name" value="AAA"/>
    <property type="match status" value="1"/>
</dbReference>
<dbReference type="Proteomes" id="UP001165430">
    <property type="component" value="Unassembled WGS sequence"/>
</dbReference>
<feature type="domain" description="Response regulatory" evidence="7">
    <location>
        <begin position="3"/>
        <end position="117"/>
    </location>
</feature>
<evidence type="ECO:0000256" key="3">
    <source>
        <dbReference type="ARBA" id="ARBA00023015"/>
    </source>
</evidence>
<dbReference type="Pfam" id="PF00158">
    <property type="entry name" value="Sigma54_activat"/>
    <property type="match status" value="1"/>
</dbReference>
<feature type="domain" description="Sigma-54 factor interaction" evidence="6">
    <location>
        <begin position="149"/>
        <end position="378"/>
    </location>
</feature>
<keyword evidence="4" id="KW-0804">Transcription</keyword>
<evidence type="ECO:0000256" key="1">
    <source>
        <dbReference type="ARBA" id="ARBA00022741"/>
    </source>
</evidence>
<keyword evidence="9" id="KW-1185">Reference proteome</keyword>
<reference evidence="8" key="1">
    <citation type="submission" date="2022-03" db="EMBL/GenBank/DDBJ databases">
        <title>De novo assembled genomes of Belliella spp. (Cyclobacteriaceae) strains.</title>
        <authorList>
            <person name="Szabo A."/>
            <person name="Korponai K."/>
            <person name="Felfoldi T."/>
        </authorList>
    </citation>
    <scope>NUCLEOTIDE SEQUENCE</scope>
    <source>
        <strain evidence="8">DSM 111903</strain>
    </source>
</reference>
<dbReference type="InterPro" id="IPR002078">
    <property type="entry name" value="Sigma_54_int"/>
</dbReference>
<evidence type="ECO:0000256" key="2">
    <source>
        <dbReference type="ARBA" id="ARBA00022840"/>
    </source>
</evidence>
<dbReference type="CDD" id="cd00156">
    <property type="entry name" value="REC"/>
    <property type="match status" value="1"/>
</dbReference>
<keyword evidence="5" id="KW-0597">Phosphoprotein</keyword>
<dbReference type="PRINTS" id="PR01590">
    <property type="entry name" value="HTHFIS"/>
</dbReference>
<dbReference type="InterPro" id="IPR058031">
    <property type="entry name" value="AAA_lid_NorR"/>
</dbReference>
<dbReference type="Pfam" id="PF00072">
    <property type="entry name" value="Response_reg"/>
    <property type="match status" value="1"/>
</dbReference>
<dbReference type="SUPFAM" id="SSF52540">
    <property type="entry name" value="P-loop containing nucleoside triphosphate hydrolases"/>
    <property type="match status" value="1"/>
</dbReference>
<keyword evidence="1" id="KW-0547">Nucleotide-binding</keyword>
<dbReference type="InterPro" id="IPR025943">
    <property type="entry name" value="Sigma_54_int_dom_ATP-bd_2"/>
</dbReference>
<sequence>MANILVIDDNLDICNLLKRFLTTKGHQVETTLSGKNGIELVKSQKFDLILCDFKLRDIEGPDILQEVKKISPETKLAIITGYSDVRVAVEVMKKGAFDYVVKPLIPDEILSLIDRAMNTPSVVPAVEENINKKKDKSSETPQLDTQDYIWGKGEASKSLLKEVSLVAPTNFSVIIYGESGAGKENIARTIHNLSERKDMPFVPIDCGALTRDLAGSELWGHEKGAFTGAQSAKQGQFEIADGGTIFLDEIANLSYDIQIGLLRLVQEKKLRRIGGVNDKTIDVRIIVASNENLKESVSKGKFREDLFYRFNEFIINVPALRERGKDIMLFAEHFLSAANIELKKDVKGFSKEVSELFMRYEWPGNLREMRNIIRRSLLLTDGENVEISAIPHEIVHANKFNFQGEASPQPFTSSQPNIQKQEELVDLKEIAAQAEADAIKKALLENNYNKTKVAKQLGIDRKTLFNKIKLHNI</sequence>
<keyword evidence="3" id="KW-0805">Transcription regulation</keyword>
<dbReference type="Gene3D" id="3.40.50.300">
    <property type="entry name" value="P-loop containing nucleotide triphosphate hydrolases"/>
    <property type="match status" value="1"/>
</dbReference>
<accession>A0ABS9V7U0</accession>